<keyword evidence="1" id="KW-0547">Nucleotide-binding</keyword>
<dbReference type="InterPro" id="IPR011009">
    <property type="entry name" value="Kinase-like_dom_sf"/>
</dbReference>
<dbReference type="PROSITE" id="PS50011">
    <property type="entry name" value="PROTEIN_KINASE_DOM"/>
    <property type="match status" value="1"/>
</dbReference>
<sequence length="137" mass="15071">MLACVASSTPSPLAPRRLQTPPDEQLRKGPYTITKELGSGLHGRVLLAYDDRLQRDVAVKLPAALSMDALTTDRVDLDALELQVASIVHECNAMSRVQHPNVLQIDRLVSGKKLDCDYMAMVTEFAPNGDLFDLLEL</sequence>
<protein>
    <recommendedName>
        <fullName evidence="3">Protein kinase domain-containing protein</fullName>
    </recommendedName>
</protein>
<feature type="binding site" evidence="1">
    <location>
        <position position="60"/>
    </location>
    <ligand>
        <name>ATP</name>
        <dbReference type="ChEBI" id="CHEBI:30616"/>
    </ligand>
</feature>
<evidence type="ECO:0000313" key="4">
    <source>
        <dbReference type="EMBL" id="KAE9127302.1"/>
    </source>
</evidence>
<evidence type="ECO:0000313" key="5">
    <source>
        <dbReference type="Proteomes" id="UP000441208"/>
    </source>
</evidence>
<dbReference type="AlphaFoldDB" id="A0A6A3T5P0"/>
<feature type="compositionally biased region" description="Polar residues" evidence="2">
    <location>
        <begin position="1"/>
        <end position="11"/>
    </location>
</feature>
<dbReference type="InterPro" id="IPR000719">
    <property type="entry name" value="Prot_kinase_dom"/>
</dbReference>
<dbReference type="GO" id="GO:0004672">
    <property type="term" value="F:protein kinase activity"/>
    <property type="evidence" value="ECO:0007669"/>
    <property type="project" value="InterPro"/>
</dbReference>
<dbReference type="EMBL" id="QXFZ01000201">
    <property type="protein sequence ID" value="KAE9127302.1"/>
    <property type="molecule type" value="Genomic_DNA"/>
</dbReference>
<feature type="region of interest" description="Disordered" evidence="2">
    <location>
        <begin position="1"/>
        <end position="28"/>
    </location>
</feature>
<dbReference type="Gene3D" id="1.10.510.10">
    <property type="entry name" value="Transferase(Phosphotransferase) domain 1"/>
    <property type="match status" value="1"/>
</dbReference>
<dbReference type="PROSITE" id="PS00107">
    <property type="entry name" value="PROTEIN_KINASE_ATP"/>
    <property type="match status" value="1"/>
</dbReference>
<organism evidence="4 5">
    <name type="scientific">Phytophthora fragariae</name>
    <dbReference type="NCBI Taxonomy" id="53985"/>
    <lineage>
        <taxon>Eukaryota</taxon>
        <taxon>Sar</taxon>
        <taxon>Stramenopiles</taxon>
        <taxon>Oomycota</taxon>
        <taxon>Peronosporomycetes</taxon>
        <taxon>Peronosporales</taxon>
        <taxon>Peronosporaceae</taxon>
        <taxon>Phytophthora</taxon>
    </lineage>
</organism>
<dbReference type="SUPFAM" id="SSF56112">
    <property type="entry name" value="Protein kinase-like (PK-like)"/>
    <property type="match status" value="1"/>
</dbReference>
<dbReference type="GO" id="GO:0005524">
    <property type="term" value="F:ATP binding"/>
    <property type="evidence" value="ECO:0007669"/>
    <property type="project" value="UniProtKB-UniRule"/>
</dbReference>
<name>A0A6A3T5P0_9STRA</name>
<proteinExistence type="predicted"/>
<evidence type="ECO:0000256" key="1">
    <source>
        <dbReference type="PROSITE-ProRule" id="PRU10141"/>
    </source>
</evidence>
<dbReference type="Proteomes" id="UP000441208">
    <property type="component" value="Unassembled WGS sequence"/>
</dbReference>
<evidence type="ECO:0000259" key="3">
    <source>
        <dbReference type="PROSITE" id="PS50011"/>
    </source>
</evidence>
<feature type="domain" description="Protein kinase" evidence="3">
    <location>
        <begin position="31"/>
        <end position="137"/>
    </location>
</feature>
<evidence type="ECO:0000256" key="2">
    <source>
        <dbReference type="SAM" id="MobiDB-lite"/>
    </source>
</evidence>
<accession>A0A6A3T5P0</accession>
<dbReference type="Pfam" id="PF00069">
    <property type="entry name" value="Pkinase"/>
    <property type="match status" value="1"/>
</dbReference>
<comment type="caution">
    <text evidence="4">The sequence shown here is derived from an EMBL/GenBank/DDBJ whole genome shotgun (WGS) entry which is preliminary data.</text>
</comment>
<reference evidence="4 5" key="1">
    <citation type="submission" date="2018-08" db="EMBL/GenBank/DDBJ databases">
        <title>Genomic investigation of the strawberry pathogen Phytophthora fragariae indicates pathogenicity is determined by transcriptional variation in three key races.</title>
        <authorList>
            <person name="Adams T.M."/>
            <person name="Armitage A.D."/>
            <person name="Sobczyk M.K."/>
            <person name="Bates H.J."/>
            <person name="Dunwell J.M."/>
            <person name="Nellist C.F."/>
            <person name="Harrison R.J."/>
        </authorList>
    </citation>
    <scope>NUCLEOTIDE SEQUENCE [LARGE SCALE GENOMIC DNA]</scope>
    <source>
        <strain evidence="4 5">NOV-71</strain>
    </source>
</reference>
<gene>
    <name evidence="4" type="ORF">PF007_g5664</name>
</gene>
<keyword evidence="1" id="KW-0067">ATP-binding</keyword>
<dbReference type="InterPro" id="IPR017441">
    <property type="entry name" value="Protein_kinase_ATP_BS"/>
</dbReference>